<evidence type="ECO:0000256" key="3">
    <source>
        <dbReference type="ARBA" id="ARBA00022729"/>
    </source>
</evidence>
<dbReference type="AlphaFoldDB" id="A0A1I1ERV1"/>
<organism evidence="5 6">
    <name type="scientific">Pseudoalteromonas denitrificans DSM 6059</name>
    <dbReference type="NCBI Taxonomy" id="1123010"/>
    <lineage>
        <taxon>Bacteria</taxon>
        <taxon>Pseudomonadati</taxon>
        <taxon>Pseudomonadota</taxon>
        <taxon>Gammaproteobacteria</taxon>
        <taxon>Alteromonadales</taxon>
        <taxon>Pseudoalteromonadaceae</taxon>
        <taxon>Pseudoalteromonas</taxon>
    </lineage>
</organism>
<comment type="similarity">
    <text evidence="2">Belongs to the bacterial solute-binding protein SsuA/TauA family.</text>
</comment>
<dbReference type="PANTHER" id="PTHR30024">
    <property type="entry name" value="ALIPHATIC SULFONATES-BINDING PROTEIN-RELATED"/>
    <property type="match status" value="1"/>
</dbReference>
<dbReference type="OrthoDB" id="5292144at2"/>
<keyword evidence="6" id="KW-1185">Reference proteome</keyword>
<evidence type="ECO:0000256" key="1">
    <source>
        <dbReference type="ARBA" id="ARBA00004418"/>
    </source>
</evidence>
<dbReference type="Gene3D" id="3.40.190.10">
    <property type="entry name" value="Periplasmic binding protein-like II"/>
    <property type="match status" value="2"/>
</dbReference>
<evidence type="ECO:0000256" key="2">
    <source>
        <dbReference type="ARBA" id="ARBA00010742"/>
    </source>
</evidence>
<dbReference type="RefSeq" id="WP_091979376.1">
    <property type="nucleotide sequence ID" value="NZ_FOLO01000002.1"/>
</dbReference>
<dbReference type="Proteomes" id="UP000198862">
    <property type="component" value="Unassembled WGS sequence"/>
</dbReference>
<keyword evidence="3" id="KW-0732">Signal</keyword>
<dbReference type="EMBL" id="FOLO01000002">
    <property type="protein sequence ID" value="SFB89727.1"/>
    <property type="molecule type" value="Genomic_DNA"/>
</dbReference>
<accession>A0A1I1ERV1</accession>
<name>A0A1I1ERV1_9GAMM</name>
<protein>
    <submittedName>
        <fullName evidence="5">NitT/TauT family transport system substrate-binding protein</fullName>
    </submittedName>
</protein>
<evidence type="ECO:0000313" key="6">
    <source>
        <dbReference type="Proteomes" id="UP000198862"/>
    </source>
</evidence>
<comment type="subcellular location">
    <subcellularLocation>
        <location evidence="1">Periplasm</location>
    </subcellularLocation>
</comment>
<gene>
    <name evidence="5" type="ORF">SAMN02745724_00407</name>
</gene>
<proteinExistence type="inferred from homology"/>
<dbReference type="STRING" id="1123010.SAMN02745724_00407"/>
<dbReference type="PROSITE" id="PS51257">
    <property type="entry name" value="PROKAR_LIPOPROTEIN"/>
    <property type="match status" value="1"/>
</dbReference>
<dbReference type="PANTHER" id="PTHR30024:SF47">
    <property type="entry name" value="TAURINE-BINDING PERIPLASMIC PROTEIN"/>
    <property type="match status" value="1"/>
</dbReference>
<reference evidence="5 6" key="1">
    <citation type="submission" date="2016-10" db="EMBL/GenBank/DDBJ databases">
        <authorList>
            <person name="de Groot N.N."/>
        </authorList>
    </citation>
    <scope>NUCLEOTIDE SEQUENCE [LARGE SCALE GENOMIC DNA]</scope>
    <source>
        <strain evidence="5 6">DSM 6059</strain>
    </source>
</reference>
<dbReference type="Pfam" id="PF09084">
    <property type="entry name" value="NMT1"/>
    <property type="match status" value="1"/>
</dbReference>
<feature type="domain" description="SsuA/THI5-like" evidence="4">
    <location>
        <begin position="36"/>
        <end position="243"/>
    </location>
</feature>
<evidence type="ECO:0000313" key="5">
    <source>
        <dbReference type="EMBL" id="SFB89727.1"/>
    </source>
</evidence>
<dbReference type="GO" id="GO:0042597">
    <property type="term" value="C:periplasmic space"/>
    <property type="evidence" value="ECO:0007669"/>
    <property type="project" value="UniProtKB-SubCell"/>
</dbReference>
<evidence type="ECO:0000259" key="4">
    <source>
        <dbReference type="Pfam" id="PF09084"/>
    </source>
</evidence>
<dbReference type="InterPro" id="IPR015168">
    <property type="entry name" value="SsuA/THI5"/>
</dbReference>
<dbReference type="SUPFAM" id="SSF53850">
    <property type="entry name" value="Periplasmic binding protein-like II"/>
    <property type="match status" value="1"/>
</dbReference>
<sequence>MKSIFLIALAVFLLSCSKITKSPKVKLAINPWPGYEFLYLASEKGFFLQEGLNVELIEAPSLADVQRMYAQGHANAMATTMIEAVTSAGELKKPTSLVLIPDYSNGGDVILSNENITSVRELKGKRVGAEIGSLGMFVLVKALKKNGLSLADVEVINVEQLNALNAININEIEAIVTYPPYSIELLNKTNSLKIFTSAEIPNDVVDTISVDSSILKQDPSWLKKFHKVWERSLNYAKTNQQDAYEIMAQREGISVKEFTEALTGLYILPASEQLKVLSSIQLKKNINEVCQTLMITKSISFDCQILPRYLTMAQ</sequence>